<dbReference type="EMBL" id="JACTAM010000019">
    <property type="protein sequence ID" value="KAI2652538.1"/>
    <property type="molecule type" value="Genomic_DNA"/>
</dbReference>
<dbReference type="Pfam" id="PF00098">
    <property type="entry name" value="zf-CCHC"/>
    <property type="match status" value="1"/>
</dbReference>
<evidence type="ECO:0000313" key="5">
    <source>
        <dbReference type="EMBL" id="KAI2652538.1"/>
    </source>
</evidence>
<dbReference type="Proteomes" id="UP000830375">
    <property type="component" value="Unassembled WGS sequence"/>
</dbReference>
<keyword evidence="1" id="KW-0863">Zinc-finger</keyword>
<dbReference type="Gene3D" id="4.10.60.10">
    <property type="entry name" value="Zinc finger, CCHC-type"/>
    <property type="match status" value="1"/>
</dbReference>
<evidence type="ECO:0000256" key="3">
    <source>
        <dbReference type="SAM" id="MobiDB-lite"/>
    </source>
</evidence>
<dbReference type="InterPro" id="IPR048270">
    <property type="entry name" value="PNMA_C"/>
</dbReference>
<dbReference type="InterPro" id="IPR036875">
    <property type="entry name" value="Znf_CCHC_sf"/>
</dbReference>
<dbReference type="InterPro" id="IPR001878">
    <property type="entry name" value="Znf_CCHC"/>
</dbReference>
<feature type="region of interest" description="Disordered" evidence="3">
    <location>
        <begin position="510"/>
        <end position="548"/>
    </location>
</feature>
<feature type="compositionally biased region" description="Polar residues" evidence="3">
    <location>
        <begin position="512"/>
        <end position="521"/>
    </location>
</feature>
<evidence type="ECO:0000256" key="2">
    <source>
        <dbReference type="SAM" id="Coils"/>
    </source>
</evidence>
<keyword evidence="1" id="KW-0862">Zinc</keyword>
<gene>
    <name evidence="5" type="ORF">H4Q32_005774</name>
</gene>
<feature type="compositionally biased region" description="Basic and acidic residues" evidence="3">
    <location>
        <begin position="523"/>
        <end position="537"/>
    </location>
</feature>
<evidence type="ECO:0000256" key="1">
    <source>
        <dbReference type="PROSITE-ProRule" id="PRU00047"/>
    </source>
</evidence>
<keyword evidence="1" id="KW-0479">Metal-binding</keyword>
<evidence type="ECO:0000313" key="6">
    <source>
        <dbReference type="Proteomes" id="UP000830375"/>
    </source>
</evidence>
<dbReference type="InterPro" id="IPR026523">
    <property type="entry name" value="PNMA"/>
</dbReference>
<name>A0ABQ8LPD6_LABRO</name>
<feature type="coiled-coil region" evidence="2">
    <location>
        <begin position="429"/>
        <end position="456"/>
    </location>
</feature>
<organism evidence="5 6">
    <name type="scientific">Labeo rohita</name>
    <name type="common">Indian major carp</name>
    <name type="synonym">Cyprinus rohita</name>
    <dbReference type="NCBI Taxonomy" id="84645"/>
    <lineage>
        <taxon>Eukaryota</taxon>
        <taxon>Metazoa</taxon>
        <taxon>Chordata</taxon>
        <taxon>Craniata</taxon>
        <taxon>Vertebrata</taxon>
        <taxon>Euteleostomi</taxon>
        <taxon>Actinopterygii</taxon>
        <taxon>Neopterygii</taxon>
        <taxon>Teleostei</taxon>
        <taxon>Ostariophysi</taxon>
        <taxon>Cypriniformes</taxon>
        <taxon>Cyprinidae</taxon>
        <taxon>Labeoninae</taxon>
        <taxon>Labeonini</taxon>
        <taxon>Labeo</taxon>
    </lineage>
</organism>
<dbReference type="SMART" id="SM00343">
    <property type="entry name" value="ZnF_C2HC"/>
    <property type="match status" value="1"/>
</dbReference>
<feature type="compositionally biased region" description="Basic and acidic residues" evidence="3">
    <location>
        <begin position="475"/>
        <end position="495"/>
    </location>
</feature>
<dbReference type="SUPFAM" id="SSF57756">
    <property type="entry name" value="Retrovirus zinc finger-like domains"/>
    <property type="match status" value="1"/>
</dbReference>
<proteinExistence type="predicted"/>
<keyword evidence="2" id="KW-0175">Coiled coil</keyword>
<dbReference type="PANTHER" id="PTHR23095">
    <property type="entry name" value="PARANEOPLASTIC ANTIGEN"/>
    <property type="match status" value="1"/>
</dbReference>
<protein>
    <submittedName>
        <fullName evidence="5">Zinc finger CCHC domain-containing protein 12</fullName>
    </submittedName>
</protein>
<dbReference type="PANTHER" id="PTHR23095:SF53">
    <property type="entry name" value="ZINC FINGER CCHC DOMAIN-CONTAINING PROTEIN 12-LIKE"/>
    <property type="match status" value="1"/>
</dbReference>
<evidence type="ECO:0000259" key="4">
    <source>
        <dbReference type="PROSITE" id="PS50158"/>
    </source>
</evidence>
<keyword evidence="6" id="KW-1185">Reference proteome</keyword>
<feature type="domain" description="CCHC-type" evidence="4">
    <location>
        <begin position="500"/>
        <end position="515"/>
    </location>
</feature>
<reference evidence="5 6" key="1">
    <citation type="submission" date="2022-01" db="EMBL/GenBank/DDBJ databases">
        <title>A high-quality chromosome-level genome assembly of rohu carp, Labeo rohita.</title>
        <authorList>
            <person name="Arick M.A. II"/>
            <person name="Hsu C.-Y."/>
            <person name="Magbanua Z."/>
            <person name="Pechanova O."/>
            <person name="Grover C."/>
            <person name="Miller E."/>
            <person name="Thrash A."/>
            <person name="Ezzel L."/>
            <person name="Alam S."/>
            <person name="Benzie J."/>
            <person name="Hamilton M."/>
            <person name="Karsi A."/>
            <person name="Lawrence M.L."/>
            <person name="Peterson D.G."/>
        </authorList>
    </citation>
    <scope>NUCLEOTIDE SEQUENCE [LARGE SCALE GENOMIC DNA]</scope>
    <source>
        <strain evidence="6">BAU-BD-2019</strain>
        <tissue evidence="5">Blood</tissue>
    </source>
</reference>
<dbReference type="Pfam" id="PF14893">
    <property type="entry name" value="PNMA"/>
    <property type="match status" value="1"/>
</dbReference>
<sequence length="548" mass="61054">MMKVIEEKGIKIPNAILVSGITGTEIDEEVLDFLKEYGSISRTIPIIDPNTESQKSLIVEYNSGQAVRNLQPLLPYVQQAKNNPDISFHVTALPNIYTQEIGRDVTQTYLNELKALAERSGEDFTGILKEMLTHISEAVDSTQNPEPHDATSPENVVHPMVNISLLTQTPVTATDAPINSVPAKPVSVSPVTPSLPASDINPPEIQRVVVEHVVRTNDLVAQGSSPLRLRTFSGRIPHPPNEVDYETWRSGTELLFRDPTVSDFHRIRRICESLLPPAADVVKSVDPMASPSAYIQLLDSAFATVEDGDELFAKFMNIFQNPGEKASVYLQRLYTALLSAARRGGILSSEVNKHLLKQFCRGCWDNSLILELQLEQKKYSPPSFAELMTMLRTEEDKHASKSARMKQHLGTVKQRVAIQSQAVPAADEIAQLNSITNQLTSQIAELQSQLATLISNQKKDKLKPKPNVSKVPNRKNTEQIKDECRTTGRRSDSRPKPGYCFKCGEDGHIATSCPNEPNPTLVSDKRRQWEKRQREWELENGASKSQLN</sequence>
<feature type="region of interest" description="Disordered" evidence="3">
    <location>
        <begin position="457"/>
        <end position="498"/>
    </location>
</feature>
<comment type="caution">
    <text evidence="5">The sequence shown here is derived from an EMBL/GenBank/DDBJ whole genome shotgun (WGS) entry which is preliminary data.</text>
</comment>
<accession>A0ABQ8LPD6</accession>
<dbReference type="PROSITE" id="PS50158">
    <property type="entry name" value="ZF_CCHC"/>
    <property type="match status" value="1"/>
</dbReference>